<evidence type="ECO:0000256" key="9">
    <source>
        <dbReference type="ARBA" id="ARBA00023239"/>
    </source>
</evidence>
<dbReference type="Proteomes" id="UP001595752">
    <property type="component" value="Unassembled WGS sequence"/>
</dbReference>
<dbReference type="SUPFAM" id="SSF68923">
    <property type="entry name" value="PEP carboxykinase N-terminal domain"/>
    <property type="match status" value="1"/>
</dbReference>
<dbReference type="NCBIfam" id="NF006821">
    <property type="entry name" value="PRK09344.1-3"/>
    <property type="match status" value="1"/>
</dbReference>
<feature type="binding site" evidence="11">
    <location>
        <begin position="233"/>
        <end position="241"/>
    </location>
    <ligand>
        <name>ATP</name>
        <dbReference type="ChEBI" id="CHEBI:30616"/>
    </ligand>
</feature>
<sequence length="528" mass="58485">MSTVDVSIELTELLQSPTVHHNLSVPQLVEKVLSRREGLLTSSGAVRAETGKYTGRSPEDKFIVEEASTKEKIDWGKVNKPFSSEKFDALYKKVLTYLKEQKELFVFNGYAGADLKYRLPIRVVNEYAWHNLFAHQLFIRPSKEELISHEAEFTVISAPNFKADPVVDGTNSETFIIISFERKVVLIGGTEYAGEIKKSIFSVMNYLLPENNILSMHCSANVGQEGDVALFFGLSGTGKTTLSADPNRRLIGDDEHGWSNSGVFNIEGGCYAKCINLSKEKEPQIYDAIRFGAVLENVIIDHDSRLPDYDDNMLTENTRAAYPLQAIDNIVDPSVAGHPTTIVFLTADAFGVLPPISKLAKEQAMYHFLSGYTSKLAGTERGVTSPQATFSTCFGSPFLPLPATTYAEMLGEKIDEHNVNVYLVNTGWTGGEYGVGQRMKLAYTRAMVQSALEGELTNVETIKDPIFGLNIPAHVPGVPDEVLQPSKTWDSQEDYEQKAKELAQKFQENFKKFSNVPEEIAELGGPLV</sequence>
<gene>
    <name evidence="11 12" type="primary">pckA</name>
    <name evidence="12" type="ORF">ACFOU2_15170</name>
</gene>
<comment type="pathway">
    <text evidence="1 11">Carbohydrate biosynthesis; gluconeogenesis.</text>
</comment>
<evidence type="ECO:0000256" key="1">
    <source>
        <dbReference type="ARBA" id="ARBA00004742"/>
    </source>
</evidence>
<dbReference type="PANTHER" id="PTHR30031">
    <property type="entry name" value="PHOSPHOENOLPYRUVATE CARBOXYKINASE ATP"/>
    <property type="match status" value="1"/>
</dbReference>
<feature type="binding site" evidence="11">
    <location>
        <position position="198"/>
    </location>
    <ligand>
        <name>substrate</name>
    </ligand>
</feature>
<reference evidence="13" key="1">
    <citation type="journal article" date="2019" name="Int. J. Syst. Evol. Microbiol.">
        <title>The Global Catalogue of Microorganisms (GCM) 10K type strain sequencing project: providing services to taxonomists for standard genome sequencing and annotation.</title>
        <authorList>
            <consortium name="The Broad Institute Genomics Platform"/>
            <consortium name="The Broad Institute Genome Sequencing Center for Infectious Disease"/>
            <person name="Wu L."/>
            <person name="Ma J."/>
        </authorList>
    </citation>
    <scope>NUCLEOTIDE SEQUENCE [LARGE SCALE GENOMIC DNA]</scope>
    <source>
        <strain evidence="13">CCUG 61889</strain>
    </source>
</reference>
<comment type="caution">
    <text evidence="11">Lacks conserved residue(s) required for the propagation of feature annotation.</text>
</comment>
<dbReference type="PIRSF" id="PIRSF006294">
    <property type="entry name" value="PEP_crbxkin"/>
    <property type="match status" value="1"/>
</dbReference>
<evidence type="ECO:0000256" key="5">
    <source>
        <dbReference type="ARBA" id="ARBA00022741"/>
    </source>
</evidence>
<evidence type="ECO:0000313" key="12">
    <source>
        <dbReference type="EMBL" id="MFC3884743.1"/>
    </source>
</evidence>
<comment type="caution">
    <text evidence="12">The sequence shown here is derived from an EMBL/GenBank/DDBJ whole genome shotgun (WGS) entry which is preliminary data.</text>
</comment>
<proteinExistence type="inferred from homology"/>
<name>A0ABV8B362_9BACI</name>
<dbReference type="PANTHER" id="PTHR30031:SF0">
    <property type="entry name" value="PHOSPHOENOLPYRUVATE CARBOXYKINASE (ATP)"/>
    <property type="match status" value="1"/>
</dbReference>
<feature type="binding site" evidence="11">
    <location>
        <position position="254"/>
    </location>
    <ligand>
        <name>Mn(2+)</name>
        <dbReference type="ChEBI" id="CHEBI:29035"/>
    </ligand>
</feature>
<comment type="function">
    <text evidence="11">Involved in the gluconeogenesis. Catalyzes the conversion of oxaloacetate (OAA) to phosphoenolpyruvate (PEP) through direct phosphoryl transfer between the nucleoside triphosphate and OAA.</text>
</comment>
<feature type="binding site" evidence="11">
    <location>
        <position position="192"/>
    </location>
    <ligand>
        <name>substrate</name>
    </ligand>
</feature>
<feature type="binding site" evidence="11">
    <location>
        <position position="198"/>
    </location>
    <ligand>
        <name>Mn(2+)</name>
        <dbReference type="ChEBI" id="CHEBI:29035"/>
    </ligand>
</feature>
<feature type="binding site" evidence="11">
    <location>
        <position position="319"/>
    </location>
    <ligand>
        <name>substrate</name>
    </ligand>
</feature>
<keyword evidence="11" id="KW-0479">Metal-binding</keyword>
<dbReference type="PROSITE" id="PS00532">
    <property type="entry name" value="PEPCK_ATP"/>
    <property type="match status" value="1"/>
</dbReference>
<dbReference type="InterPro" id="IPR015994">
    <property type="entry name" value="PEPCK_ATP_CS"/>
</dbReference>
<comment type="similarity">
    <text evidence="2 11">Belongs to the phosphoenolpyruvate carboxykinase (ATP) family.</text>
</comment>
<feature type="binding site" evidence="11">
    <location>
        <position position="217"/>
    </location>
    <ligand>
        <name>Mn(2+)</name>
        <dbReference type="ChEBI" id="CHEBI:29035"/>
    </ligand>
</feature>
<dbReference type="SUPFAM" id="SSF53795">
    <property type="entry name" value="PEP carboxykinase-like"/>
    <property type="match status" value="1"/>
</dbReference>
<keyword evidence="7 11" id="KW-0067">ATP-binding</keyword>
<feature type="binding site" evidence="11">
    <location>
        <position position="282"/>
    </location>
    <ligand>
        <name>ATP</name>
        <dbReference type="ChEBI" id="CHEBI:30616"/>
    </ligand>
</feature>
<evidence type="ECO:0000256" key="2">
    <source>
        <dbReference type="ARBA" id="ARBA00006052"/>
    </source>
</evidence>
<feature type="binding site" evidence="11">
    <location>
        <position position="217"/>
    </location>
    <ligand>
        <name>ATP</name>
        <dbReference type="ChEBI" id="CHEBI:30616"/>
    </ligand>
</feature>
<dbReference type="InterPro" id="IPR001272">
    <property type="entry name" value="PEP_carboxykinase_ATP"/>
</dbReference>
<organism evidence="12 13">
    <name type="scientific">Bacillus songklensis</name>
    <dbReference type="NCBI Taxonomy" id="1069116"/>
    <lineage>
        <taxon>Bacteria</taxon>
        <taxon>Bacillati</taxon>
        <taxon>Bacillota</taxon>
        <taxon>Bacilli</taxon>
        <taxon>Bacillales</taxon>
        <taxon>Bacillaceae</taxon>
        <taxon>Bacillus</taxon>
    </lineage>
</organism>
<evidence type="ECO:0000256" key="3">
    <source>
        <dbReference type="ARBA" id="ARBA00012363"/>
    </source>
</evidence>
<keyword evidence="9 11" id="KW-0456">Lyase</keyword>
<dbReference type="Gene3D" id="3.90.228.20">
    <property type="match status" value="1"/>
</dbReference>
<dbReference type="Pfam" id="PF01293">
    <property type="entry name" value="PEPCK_ATP"/>
    <property type="match status" value="1"/>
</dbReference>
<dbReference type="GO" id="GO:0004612">
    <property type="term" value="F:phosphoenolpyruvate carboxykinase (ATP) activity"/>
    <property type="evidence" value="ECO:0007669"/>
    <property type="project" value="UniProtKB-EC"/>
</dbReference>
<comment type="subcellular location">
    <subcellularLocation>
        <location evidence="11">Cytoplasm</location>
    </subcellularLocation>
</comment>
<evidence type="ECO:0000256" key="10">
    <source>
        <dbReference type="ARBA" id="ARBA00047371"/>
    </source>
</evidence>
<evidence type="ECO:0000313" key="13">
    <source>
        <dbReference type="Proteomes" id="UP001595752"/>
    </source>
</evidence>
<evidence type="ECO:0000256" key="4">
    <source>
        <dbReference type="ARBA" id="ARBA00022432"/>
    </source>
</evidence>
<dbReference type="Gene3D" id="2.170.8.10">
    <property type="entry name" value="Phosphoenolpyruvate Carboxykinase, domain 2"/>
    <property type="match status" value="1"/>
</dbReference>
<evidence type="ECO:0000256" key="6">
    <source>
        <dbReference type="ARBA" id="ARBA00022793"/>
    </source>
</evidence>
<feature type="binding site" evidence="11">
    <location>
        <position position="319"/>
    </location>
    <ligand>
        <name>ATP</name>
        <dbReference type="ChEBI" id="CHEBI:30616"/>
    </ligand>
</feature>
<evidence type="ECO:0000256" key="11">
    <source>
        <dbReference type="HAMAP-Rule" id="MF_00453"/>
    </source>
</evidence>
<protein>
    <recommendedName>
        <fullName evidence="3 11">Phosphoenolpyruvate carboxykinase (ATP)</fullName>
        <shortName evidence="11">PCK</shortName>
        <shortName evidence="11">PEP carboxykinase</shortName>
        <shortName evidence="11">PEPCK</shortName>
        <ecNumber evidence="3 11">4.1.1.49</ecNumber>
    </recommendedName>
</protein>
<dbReference type="NCBIfam" id="NF006820">
    <property type="entry name" value="PRK09344.1-2"/>
    <property type="match status" value="1"/>
</dbReference>
<dbReference type="EMBL" id="JBHRZT010000059">
    <property type="protein sequence ID" value="MFC3884743.1"/>
    <property type="molecule type" value="Genomic_DNA"/>
</dbReference>
<keyword evidence="6 11" id="KW-0210">Decarboxylase</keyword>
<dbReference type="EC" id="4.1.1.49" evidence="3 11"/>
<dbReference type="InterPro" id="IPR008210">
    <property type="entry name" value="PEP_carboxykinase_N"/>
</dbReference>
<dbReference type="InterPro" id="IPR013035">
    <property type="entry name" value="PEP_carboxykinase_C"/>
</dbReference>
<evidence type="ECO:0000256" key="7">
    <source>
        <dbReference type="ARBA" id="ARBA00022840"/>
    </source>
</evidence>
<dbReference type="HAMAP" id="MF_00453">
    <property type="entry name" value="PEPCK_ATP"/>
    <property type="match status" value="1"/>
</dbReference>
<keyword evidence="8 11" id="KW-0464">Manganese</keyword>
<keyword evidence="11" id="KW-0963">Cytoplasm</keyword>
<keyword evidence="4 11" id="KW-0312">Gluconeogenesis</keyword>
<evidence type="ECO:0000256" key="8">
    <source>
        <dbReference type="ARBA" id="ARBA00023211"/>
    </source>
</evidence>
<dbReference type="NCBIfam" id="TIGR00224">
    <property type="entry name" value="pckA"/>
    <property type="match status" value="1"/>
</dbReference>
<accession>A0ABV8B362</accession>
<dbReference type="RefSeq" id="WP_377916511.1">
    <property type="nucleotide sequence ID" value="NZ_JBHRZT010000059.1"/>
</dbReference>
<dbReference type="Gene3D" id="3.40.449.10">
    <property type="entry name" value="Phosphoenolpyruvate Carboxykinase, domain 1"/>
    <property type="match status" value="1"/>
</dbReference>
<feature type="binding site" evidence="11">
    <location>
        <position position="444"/>
    </location>
    <ligand>
        <name>ATP</name>
        <dbReference type="ChEBI" id="CHEBI:30616"/>
    </ligand>
</feature>
<feature type="binding site" evidence="11">
    <location>
        <position position="198"/>
    </location>
    <ligand>
        <name>ATP</name>
        <dbReference type="ChEBI" id="CHEBI:30616"/>
    </ligand>
</feature>
<keyword evidence="13" id="KW-1185">Reference proteome</keyword>
<feature type="binding site" evidence="11">
    <location>
        <position position="56"/>
    </location>
    <ligand>
        <name>substrate</name>
    </ligand>
</feature>
<keyword evidence="5 11" id="KW-0547">Nucleotide-binding</keyword>
<comment type="catalytic activity">
    <reaction evidence="10 11">
        <text>oxaloacetate + ATP = phosphoenolpyruvate + ADP + CO2</text>
        <dbReference type="Rhea" id="RHEA:18617"/>
        <dbReference type="ChEBI" id="CHEBI:16452"/>
        <dbReference type="ChEBI" id="CHEBI:16526"/>
        <dbReference type="ChEBI" id="CHEBI:30616"/>
        <dbReference type="ChEBI" id="CHEBI:58702"/>
        <dbReference type="ChEBI" id="CHEBI:456216"/>
        <dbReference type="EC" id="4.1.1.49"/>
    </reaction>
</comment>
<dbReference type="CDD" id="cd00484">
    <property type="entry name" value="PEPCK_ATP"/>
    <property type="match status" value="1"/>
</dbReference>
<comment type="cofactor">
    <cofactor evidence="11">
        <name>Mn(2+)</name>
        <dbReference type="ChEBI" id="CHEBI:29035"/>
    </cofactor>
    <text evidence="11">Binds 1 Mn(2+) ion per subunit.</text>
</comment>